<accession>A0A1G9ZCT0</accession>
<evidence type="ECO:0000256" key="1">
    <source>
        <dbReference type="SAM" id="Phobius"/>
    </source>
</evidence>
<keyword evidence="1" id="KW-0472">Membrane</keyword>
<feature type="transmembrane region" description="Helical" evidence="1">
    <location>
        <begin position="217"/>
        <end position="239"/>
    </location>
</feature>
<dbReference type="EMBL" id="JXDI01000001">
    <property type="protein sequence ID" value="KAF2411144.1"/>
    <property type="molecule type" value="Genomic_DNA"/>
</dbReference>
<protein>
    <submittedName>
        <fullName evidence="3">ABC-2 type transport system permease protein</fullName>
    </submittedName>
</protein>
<dbReference type="EMBL" id="LT629704">
    <property type="protein sequence ID" value="SDN19084.1"/>
    <property type="molecule type" value="Genomic_DNA"/>
</dbReference>
<proteinExistence type="predicted"/>
<feature type="transmembrane region" description="Helical" evidence="1">
    <location>
        <begin position="61"/>
        <end position="80"/>
    </location>
</feature>
<sequence>MNLYTASKPLTLAVLLVKEQLKEPVALFWTVISPVITYYLITYTRASVNEVAPDYLASTSWFYAFVSSNVALFGLAFYIVGRRESGFLRSFVYTRRTKIIYLVGQFFAYSIVSVIYCSVFYVLTRNPFGIASIAEYLIIVVRFYVCFLLFSIPSLLLTLVPLGFQNASTVFSMSSLGMLALGIVSLGSSSPLLVSISFFNPMWWANRVMLVGLAECWLVVVVVVALLMFLLSLMCRFLIINPVWSRY</sequence>
<reference evidence="2 5" key="1">
    <citation type="submission" date="2015-01" db="EMBL/GenBank/DDBJ databases">
        <title>Genome Sequence of Pseudomonas antarctica CMS 35.</title>
        <authorList>
            <person name="Voget S."/>
            <person name="Chow J."/>
            <person name="Daniel R."/>
            <person name="Streit W."/>
        </authorList>
    </citation>
    <scope>NUCLEOTIDE SEQUENCE [LARGE SCALE GENOMIC DNA]</scope>
    <source>
        <strain evidence="2 5">CMS 35</strain>
    </source>
</reference>
<gene>
    <name evidence="2" type="ORF">PSAN_35840</name>
    <name evidence="3" type="ORF">SAMN04490179_3017</name>
</gene>
<dbReference type="RefSeq" id="WP_083357816.1">
    <property type="nucleotide sequence ID" value="NZ_JBLHDY010000011.1"/>
</dbReference>
<feature type="transmembrane region" description="Helical" evidence="1">
    <location>
        <begin position="25"/>
        <end position="41"/>
    </location>
</feature>
<dbReference type="Proteomes" id="UP000182470">
    <property type="component" value="Chromosome I"/>
</dbReference>
<keyword evidence="1" id="KW-1133">Transmembrane helix</keyword>
<dbReference type="Proteomes" id="UP000748067">
    <property type="component" value="Unassembled WGS sequence"/>
</dbReference>
<evidence type="ECO:0000313" key="3">
    <source>
        <dbReference type="EMBL" id="SDN19084.1"/>
    </source>
</evidence>
<evidence type="ECO:0000313" key="4">
    <source>
        <dbReference type="Proteomes" id="UP000182470"/>
    </source>
</evidence>
<dbReference type="OrthoDB" id="8684962at2"/>
<keyword evidence="1" id="KW-0812">Transmembrane</keyword>
<feature type="transmembrane region" description="Helical" evidence="1">
    <location>
        <begin position="176"/>
        <end position="197"/>
    </location>
</feature>
<organism evidence="3 4">
    <name type="scientific">Pseudomonas antarctica</name>
    <dbReference type="NCBI Taxonomy" id="219572"/>
    <lineage>
        <taxon>Bacteria</taxon>
        <taxon>Pseudomonadati</taxon>
        <taxon>Pseudomonadota</taxon>
        <taxon>Gammaproteobacteria</taxon>
        <taxon>Pseudomonadales</taxon>
        <taxon>Pseudomonadaceae</taxon>
        <taxon>Pseudomonas</taxon>
    </lineage>
</organism>
<name>A0A1G9ZCT0_9PSED</name>
<feature type="transmembrane region" description="Helical" evidence="1">
    <location>
        <begin position="100"/>
        <end position="124"/>
    </location>
</feature>
<dbReference type="AlphaFoldDB" id="A0A1G9ZCT0"/>
<keyword evidence="5" id="KW-1185">Reference proteome</keyword>
<evidence type="ECO:0000313" key="2">
    <source>
        <dbReference type="EMBL" id="KAF2411144.1"/>
    </source>
</evidence>
<feature type="transmembrane region" description="Helical" evidence="1">
    <location>
        <begin position="136"/>
        <end position="164"/>
    </location>
</feature>
<evidence type="ECO:0000313" key="5">
    <source>
        <dbReference type="Proteomes" id="UP000748067"/>
    </source>
</evidence>
<reference evidence="3 4" key="2">
    <citation type="submission" date="2016-10" db="EMBL/GenBank/DDBJ databases">
        <authorList>
            <person name="de Groot N.N."/>
        </authorList>
    </citation>
    <scope>NUCLEOTIDE SEQUENCE [LARGE SCALE GENOMIC DNA]</scope>
    <source>
        <strain evidence="3 4">BS2772</strain>
    </source>
</reference>